<dbReference type="InterPro" id="IPR011600">
    <property type="entry name" value="Pept_C14_caspase"/>
</dbReference>
<reference evidence="2" key="1">
    <citation type="journal article" date="2019" name="bioRxiv">
        <title>The Genome of the Zebra Mussel, Dreissena polymorpha: A Resource for Invasive Species Research.</title>
        <authorList>
            <person name="McCartney M.A."/>
            <person name="Auch B."/>
            <person name="Kono T."/>
            <person name="Mallez S."/>
            <person name="Zhang Y."/>
            <person name="Obille A."/>
            <person name="Becker A."/>
            <person name="Abrahante J.E."/>
            <person name="Garbe J."/>
            <person name="Badalamenti J.P."/>
            <person name="Herman A."/>
            <person name="Mangelson H."/>
            <person name="Liachko I."/>
            <person name="Sullivan S."/>
            <person name="Sone E.D."/>
            <person name="Koren S."/>
            <person name="Silverstein K.A.T."/>
            <person name="Beckman K.B."/>
            <person name="Gohl D.M."/>
        </authorList>
    </citation>
    <scope>NUCLEOTIDE SEQUENCE</scope>
    <source>
        <strain evidence="2">Duluth1</strain>
        <tissue evidence="2">Whole animal</tissue>
    </source>
</reference>
<dbReference type="PROSITE" id="PS50208">
    <property type="entry name" value="CASPASE_P20"/>
    <property type="match status" value="1"/>
</dbReference>
<name>A0A9D4QS77_DREPO</name>
<evidence type="ECO:0000313" key="2">
    <source>
        <dbReference type="EMBL" id="KAH3841484.1"/>
    </source>
</evidence>
<proteinExistence type="predicted"/>
<dbReference type="InterPro" id="IPR029030">
    <property type="entry name" value="Caspase-like_dom_sf"/>
</dbReference>
<evidence type="ECO:0000259" key="1">
    <source>
        <dbReference type="PROSITE" id="PS50208"/>
    </source>
</evidence>
<comment type="caution">
    <text evidence="2">The sequence shown here is derived from an EMBL/GenBank/DDBJ whole genome shotgun (WGS) entry which is preliminary data.</text>
</comment>
<protein>
    <recommendedName>
        <fullName evidence="1">Caspase family p20 domain-containing protein</fullName>
    </recommendedName>
</protein>
<reference evidence="2" key="2">
    <citation type="submission" date="2020-11" db="EMBL/GenBank/DDBJ databases">
        <authorList>
            <person name="McCartney M.A."/>
            <person name="Auch B."/>
            <person name="Kono T."/>
            <person name="Mallez S."/>
            <person name="Becker A."/>
            <person name="Gohl D.M."/>
            <person name="Silverstein K.A.T."/>
            <person name="Koren S."/>
            <person name="Bechman K.B."/>
            <person name="Herman A."/>
            <person name="Abrahante J.E."/>
            <person name="Garbe J."/>
        </authorList>
    </citation>
    <scope>NUCLEOTIDE SEQUENCE</scope>
    <source>
        <strain evidence="2">Duluth1</strain>
        <tissue evidence="2">Whole animal</tissue>
    </source>
</reference>
<evidence type="ECO:0000313" key="3">
    <source>
        <dbReference type="Proteomes" id="UP000828390"/>
    </source>
</evidence>
<dbReference type="EMBL" id="JAIWYP010000004">
    <property type="protein sequence ID" value="KAH3841484.1"/>
    <property type="molecule type" value="Genomic_DNA"/>
</dbReference>
<dbReference type="AlphaFoldDB" id="A0A9D4QS77"/>
<sequence length="138" mass="15174">MKRLAASSIQSGIIVFVISAHGEESHLANINSDGTKVYDQMIVGYDGQTVSVNYLLSLLDNDALKGKTKLCFIQACRSIKNGDKAQQVDLGVTVGVWTCCKSVKQKSMTKKTTLCVTKQTTWDLKVKMRQTQEKGTPE</sequence>
<dbReference type="SUPFAM" id="SSF52129">
    <property type="entry name" value="Caspase-like"/>
    <property type="match status" value="1"/>
</dbReference>
<dbReference type="Pfam" id="PF00656">
    <property type="entry name" value="Peptidase_C14"/>
    <property type="match status" value="1"/>
</dbReference>
<feature type="domain" description="Caspase family p20" evidence="1">
    <location>
        <begin position="15"/>
        <end position="80"/>
    </location>
</feature>
<gene>
    <name evidence="2" type="ORF">DPMN_114948</name>
</gene>
<accession>A0A9D4QS77</accession>
<dbReference type="InterPro" id="IPR001309">
    <property type="entry name" value="Pept_C14_p20"/>
</dbReference>
<dbReference type="Gene3D" id="3.40.50.1460">
    <property type="match status" value="1"/>
</dbReference>
<organism evidence="2 3">
    <name type="scientific">Dreissena polymorpha</name>
    <name type="common">Zebra mussel</name>
    <name type="synonym">Mytilus polymorpha</name>
    <dbReference type="NCBI Taxonomy" id="45954"/>
    <lineage>
        <taxon>Eukaryota</taxon>
        <taxon>Metazoa</taxon>
        <taxon>Spiralia</taxon>
        <taxon>Lophotrochozoa</taxon>
        <taxon>Mollusca</taxon>
        <taxon>Bivalvia</taxon>
        <taxon>Autobranchia</taxon>
        <taxon>Heteroconchia</taxon>
        <taxon>Euheterodonta</taxon>
        <taxon>Imparidentia</taxon>
        <taxon>Neoheterodontei</taxon>
        <taxon>Myida</taxon>
        <taxon>Dreissenoidea</taxon>
        <taxon>Dreissenidae</taxon>
        <taxon>Dreissena</taxon>
    </lineage>
</organism>
<dbReference type="GO" id="GO:0006508">
    <property type="term" value="P:proteolysis"/>
    <property type="evidence" value="ECO:0007669"/>
    <property type="project" value="InterPro"/>
</dbReference>
<keyword evidence="3" id="KW-1185">Reference proteome</keyword>
<dbReference type="Proteomes" id="UP000828390">
    <property type="component" value="Unassembled WGS sequence"/>
</dbReference>
<dbReference type="GO" id="GO:0004197">
    <property type="term" value="F:cysteine-type endopeptidase activity"/>
    <property type="evidence" value="ECO:0007669"/>
    <property type="project" value="InterPro"/>
</dbReference>